<feature type="compositionally biased region" description="Basic and acidic residues" evidence="2">
    <location>
        <begin position="182"/>
        <end position="203"/>
    </location>
</feature>
<dbReference type="AlphaFoldDB" id="Q6CRK3"/>
<feature type="domain" description="RRM" evidence="3">
    <location>
        <begin position="70"/>
        <end position="147"/>
    </location>
</feature>
<feature type="compositionally biased region" description="Basic residues" evidence="2">
    <location>
        <begin position="50"/>
        <end position="67"/>
    </location>
</feature>
<evidence type="ECO:0000259" key="3">
    <source>
        <dbReference type="PROSITE" id="PS50102"/>
    </source>
</evidence>
<feature type="compositionally biased region" description="Basic residues" evidence="2">
    <location>
        <begin position="8"/>
        <end position="18"/>
    </location>
</feature>
<evidence type="ECO:0000256" key="1">
    <source>
        <dbReference type="PROSITE-ProRule" id="PRU00176"/>
    </source>
</evidence>
<accession>Q6CRK3</accession>
<dbReference type="KEGG" id="kla:KLLA0_D08393g"/>
<evidence type="ECO:0000313" key="4">
    <source>
        <dbReference type="EMBL" id="CAH00532.1"/>
    </source>
</evidence>
<gene>
    <name evidence="4" type="ORF">KLLA0_D08393g</name>
</gene>
<evidence type="ECO:0000256" key="2">
    <source>
        <dbReference type="SAM" id="MobiDB-lite"/>
    </source>
</evidence>
<dbReference type="STRING" id="284590.Q6CRK3"/>
<dbReference type="InterPro" id="IPR035979">
    <property type="entry name" value="RBD_domain_sf"/>
</dbReference>
<dbReference type="InParanoid" id="Q6CRK3"/>
<feature type="region of interest" description="Disordered" evidence="2">
    <location>
        <begin position="1"/>
        <end position="67"/>
    </location>
</feature>
<dbReference type="GO" id="GO:0003723">
    <property type="term" value="F:RNA binding"/>
    <property type="evidence" value="ECO:0007669"/>
    <property type="project" value="UniProtKB-UniRule"/>
</dbReference>
<dbReference type="InterPro" id="IPR000504">
    <property type="entry name" value="RRM_dom"/>
</dbReference>
<feature type="region of interest" description="Disordered" evidence="2">
    <location>
        <begin position="174"/>
        <end position="220"/>
    </location>
</feature>
<name>Q6CRK3_KLULA</name>
<dbReference type="Gene3D" id="3.30.70.330">
    <property type="match status" value="1"/>
</dbReference>
<dbReference type="PROSITE" id="PS50102">
    <property type="entry name" value="RRM"/>
    <property type="match status" value="1"/>
</dbReference>
<dbReference type="OMA" id="NIQRRMD"/>
<dbReference type="eggNOG" id="ENOG502QVC2">
    <property type="taxonomic scope" value="Eukaryota"/>
</dbReference>
<evidence type="ECO:0000313" key="5">
    <source>
        <dbReference type="Proteomes" id="UP000000598"/>
    </source>
</evidence>
<proteinExistence type="predicted"/>
<dbReference type="FunCoup" id="Q6CRK3">
    <property type="interactions" value="383"/>
</dbReference>
<protein>
    <submittedName>
        <fullName evidence="4">KLLA0D08393p</fullName>
    </submittedName>
</protein>
<dbReference type="SMART" id="SM00360">
    <property type="entry name" value="RRM"/>
    <property type="match status" value="1"/>
</dbReference>
<keyword evidence="1" id="KW-0694">RNA-binding</keyword>
<dbReference type="InterPro" id="IPR012677">
    <property type="entry name" value="Nucleotide-bd_a/b_plait_sf"/>
</dbReference>
<dbReference type="SUPFAM" id="SSF54928">
    <property type="entry name" value="RNA-binding domain, RBD"/>
    <property type="match status" value="1"/>
</dbReference>
<sequence length="220" mass="25252">MSEEQKLTKKQLKAQQFKKSKDERETDKEDKKRKREEEEKQKLEQDQTSKKKRKTRRGKGGKGTKKGNRFIVFVGNIGRETTASQLQAHFKASSPDHIRMRQDKGIAFLEFDGDKDHKNIQRRMDVALLQHKTMLGDRKINVELTVGGGGNSATRLEKLRTKNDKLDIERNQRMAKLISDSRGNKKTDQDSESNGAEKNEPKKPSSVPAGIHPDRARFIK</sequence>
<dbReference type="PaxDb" id="284590-Q6CRK3"/>
<feature type="compositionally biased region" description="Basic and acidic residues" evidence="2">
    <location>
        <begin position="19"/>
        <end position="49"/>
    </location>
</feature>
<dbReference type="EMBL" id="CR382124">
    <property type="protein sequence ID" value="CAH00532.1"/>
    <property type="molecule type" value="Genomic_DNA"/>
</dbReference>
<organism evidence="4 5">
    <name type="scientific">Kluyveromyces lactis (strain ATCC 8585 / CBS 2359 / DSM 70799 / NBRC 1267 / NRRL Y-1140 / WM37)</name>
    <name type="common">Yeast</name>
    <name type="synonym">Candida sphaerica</name>
    <dbReference type="NCBI Taxonomy" id="284590"/>
    <lineage>
        <taxon>Eukaryota</taxon>
        <taxon>Fungi</taxon>
        <taxon>Dikarya</taxon>
        <taxon>Ascomycota</taxon>
        <taxon>Saccharomycotina</taxon>
        <taxon>Saccharomycetes</taxon>
        <taxon>Saccharomycetales</taxon>
        <taxon>Saccharomycetaceae</taxon>
        <taxon>Kluyveromyces</taxon>
    </lineage>
</organism>
<keyword evidence="5" id="KW-1185">Reference proteome</keyword>
<dbReference type="Proteomes" id="UP000000598">
    <property type="component" value="Chromosome D"/>
</dbReference>
<reference evidence="4 5" key="1">
    <citation type="journal article" date="2004" name="Nature">
        <title>Genome evolution in yeasts.</title>
        <authorList>
            <consortium name="Genolevures"/>
            <person name="Dujon B."/>
            <person name="Sherman D."/>
            <person name="Fischer G."/>
            <person name="Durrens P."/>
            <person name="Casaregola S."/>
            <person name="Lafontaine I."/>
            <person name="de Montigny J."/>
            <person name="Marck C."/>
            <person name="Neuveglise C."/>
            <person name="Talla E."/>
            <person name="Goffard N."/>
            <person name="Frangeul L."/>
            <person name="Aigle M."/>
            <person name="Anthouard V."/>
            <person name="Babour A."/>
            <person name="Barbe V."/>
            <person name="Barnay S."/>
            <person name="Blanchin S."/>
            <person name="Beckerich J.M."/>
            <person name="Beyne E."/>
            <person name="Bleykasten C."/>
            <person name="Boisrame A."/>
            <person name="Boyer J."/>
            <person name="Cattolico L."/>
            <person name="Confanioleri F."/>
            <person name="de Daruvar A."/>
            <person name="Despons L."/>
            <person name="Fabre E."/>
            <person name="Fairhead C."/>
            <person name="Ferry-Dumazet H."/>
            <person name="Groppi A."/>
            <person name="Hantraye F."/>
            <person name="Hennequin C."/>
            <person name="Jauniaux N."/>
            <person name="Joyet P."/>
            <person name="Kachouri R."/>
            <person name="Kerrest A."/>
            <person name="Koszul R."/>
            <person name="Lemaire M."/>
            <person name="Lesur I."/>
            <person name="Ma L."/>
            <person name="Muller H."/>
            <person name="Nicaud J.M."/>
            <person name="Nikolski M."/>
            <person name="Oztas S."/>
            <person name="Ozier-Kalogeropoulos O."/>
            <person name="Pellenz S."/>
            <person name="Potier S."/>
            <person name="Richard G.F."/>
            <person name="Straub M.L."/>
            <person name="Suleau A."/>
            <person name="Swennene D."/>
            <person name="Tekaia F."/>
            <person name="Wesolowski-Louvel M."/>
            <person name="Westhof E."/>
            <person name="Wirth B."/>
            <person name="Zeniou-Meyer M."/>
            <person name="Zivanovic I."/>
            <person name="Bolotin-Fukuhara M."/>
            <person name="Thierry A."/>
            <person name="Bouchier C."/>
            <person name="Caudron B."/>
            <person name="Scarpelli C."/>
            <person name="Gaillardin C."/>
            <person name="Weissenbach J."/>
            <person name="Wincker P."/>
            <person name="Souciet J.L."/>
        </authorList>
    </citation>
    <scope>NUCLEOTIDE SEQUENCE [LARGE SCALE GENOMIC DNA]</scope>
    <source>
        <strain evidence="5">ATCC 8585 / CBS 2359 / DSM 70799 / NBRC 1267 / NRRL Y-1140 / WM37</strain>
    </source>
</reference>
<dbReference type="Pfam" id="PF00076">
    <property type="entry name" value="RRM_1"/>
    <property type="match status" value="1"/>
</dbReference>
<dbReference type="FunFam" id="3.30.70.330:FF:000573">
    <property type="entry name" value="Nop6p"/>
    <property type="match status" value="1"/>
</dbReference>
<dbReference type="HOGENOM" id="CLU_037639_2_0_1"/>